<reference evidence="2 3" key="1">
    <citation type="submission" date="2023-01" db="EMBL/GenBank/DDBJ databases">
        <title>Analysis of 21 Apiospora genomes using comparative genomics revels a genus with tremendous synthesis potential of carbohydrate active enzymes and secondary metabolites.</title>
        <authorList>
            <person name="Sorensen T."/>
        </authorList>
    </citation>
    <scope>NUCLEOTIDE SEQUENCE [LARGE SCALE GENOMIC DNA]</scope>
    <source>
        <strain evidence="2 3">CBS 117206</strain>
    </source>
</reference>
<comment type="caution">
    <text evidence="2">The sequence shown here is derived from an EMBL/GenBank/DDBJ whole genome shotgun (WGS) entry which is preliminary data.</text>
</comment>
<protein>
    <recommendedName>
        <fullName evidence="4">Glutathione S-transferase</fullName>
    </recommendedName>
</protein>
<dbReference type="EMBL" id="JAQQWP010000009">
    <property type="protein sequence ID" value="KAK8101473.1"/>
    <property type="molecule type" value="Genomic_DNA"/>
</dbReference>
<proteinExistence type="predicted"/>
<name>A0AAW0QTL1_9PEZI</name>
<keyword evidence="3" id="KW-1185">Reference proteome</keyword>
<gene>
    <name evidence="2" type="ORF">PG999_011847</name>
</gene>
<evidence type="ECO:0000313" key="3">
    <source>
        <dbReference type="Proteomes" id="UP001392437"/>
    </source>
</evidence>
<sequence>MAHVDTSLPTRPTGAAAQLADAHAAAHPLKLYGHQPVQKGARVPRPQTPRGLVPTPAVPKSDTQSKDQKPLYESSVICEYLNDEYDDEAKHGPDLFPTGPAYGRARCRLWIDHILGKIVPGFYRFIQHTPEKEYTIEVARSNFLGHIKTLTRARMFLLDHYKPGGVGIPAEGQGGEDEVLWGRWRKWHSAIMERQSVKDTWNDDHSYIQTYKRYAEDTADAKVAQATRKGEGLPR</sequence>
<accession>A0AAW0QTL1</accession>
<dbReference type="GO" id="GO:0005737">
    <property type="term" value="C:cytoplasm"/>
    <property type="evidence" value="ECO:0007669"/>
    <property type="project" value="TreeGrafter"/>
</dbReference>
<dbReference type="PANTHER" id="PTHR43968">
    <property type="match status" value="1"/>
</dbReference>
<dbReference type="Gene3D" id="1.20.1050.10">
    <property type="match status" value="1"/>
</dbReference>
<evidence type="ECO:0000256" key="1">
    <source>
        <dbReference type="SAM" id="MobiDB-lite"/>
    </source>
</evidence>
<dbReference type="Proteomes" id="UP001392437">
    <property type="component" value="Unassembled WGS sequence"/>
</dbReference>
<dbReference type="PANTHER" id="PTHR43968:SF13">
    <property type="entry name" value="GLUTATHIONE TRANSFERASE OMEGA-1"/>
    <property type="match status" value="1"/>
</dbReference>
<dbReference type="AlphaFoldDB" id="A0AAW0QTL1"/>
<dbReference type="InterPro" id="IPR036282">
    <property type="entry name" value="Glutathione-S-Trfase_C_sf"/>
</dbReference>
<feature type="region of interest" description="Disordered" evidence="1">
    <location>
        <begin position="39"/>
        <end position="69"/>
    </location>
</feature>
<dbReference type="InterPro" id="IPR050983">
    <property type="entry name" value="GST_Omega/HSP26"/>
</dbReference>
<organism evidence="2 3">
    <name type="scientific">Apiospora kogelbergensis</name>
    <dbReference type="NCBI Taxonomy" id="1337665"/>
    <lineage>
        <taxon>Eukaryota</taxon>
        <taxon>Fungi</taxon>
        <taxon>Dikarya</taxon>
        <taxon>Ascomycota</taxon>
        <taxon>Pezizomycotina</taxon>
        <taxon>Sordariomycetes</taxon>
        <taxon>Xylariomycetidae</taxon>
        <taxon>Amphisphaeriales</taxon>
        <taxon>Apiosporaceae</taxon>
        <taxon>Apiospora</taxon>
    </lineage>
</organism>
<feature type="region of interest" description="Disordered" evidence="1">
    <location>
        <begin position="1"/>
        <end position="20"/>
    </location>
</feature>
<evidence type="ECO:0000313" key="2">
    <source>
        <dbReference type="EMBL" id="KAK8101473.1"/>
    </source>
</evidence>
<dbReference type="SUPFAM" id="SSF47616">
    <property type="entry name" value="GST C-terminal domain-like"/>
    <property type="match status" value="1"/>
</dbReference>
<evidence type="ECO:0008006" key="4">
    <source>
        <dbReference type="Google" id="ProtNLM"/>
    </source>
</evidence>
<dbReference type="Gene3D" id="3.40.30.10">
    <property type="entry name" value="Glutaredoxin"/>
    <property type="match status" value="1"/>
</dbReference>